<dbReference type="AlphaFoldDB" id="A0A2T2PDT6"/>
<proteinExistence type="predicted"/>
<gene>
    <name evidence="2" type="ORF">BS50DRAFT_41164</name>
</gene>
<feature type="region of interest" description="Disordered" evidence="1">
    <location>
        <begin position="1"/>
        <end position="56"/>
    </location>
</feature>
<evidence type="ECO:0000256" key="1">
    <source>
        <dbReference type="SAM" id="MobiDB-lite"/>
    </source>
</evidence>
<evidence type="ECO:0000313" key="2">
    <source>
        <dbReference type="EMBL" id="PSN75488.1"/>
    </source>
</evidence>
<dbReference type="EMBL" id="KZ678128">
    <property type="protein sequence ID" value="PSN75488.1"/>
    <property type="molecule type" value="Genomic_DNA"/>
</dbReference>
<protein>
    <submittedName>
        <fullName evidence="2">Uncharacterized protein</fullName>
    </submittedName>
</protein>
<reference evidence="2 3" key="1">
    <citation type="journal article" date="2018" name="Front. Microbiol.">
        <title>Genome-Wide Analysis of Corynespora cassiicola Leaf Fall Disease Putative Effectors.</title>
        <authorList>
            <person name="Lopez D."/>
            <person name="Ribeiro S."/>
            <person name="Label P."/>
            <person name="Fumanal B."/>
            <person name="Venisse J.S."/>
            <person name="Kohler A."/>
            <person name="de Oliveira R.R."/>
            <person name="Labutti K."/>
            <person name="Lipzen A."/>
            <person name="Lail K."/>
            <person name="Bauer D."/>
            <person name="Ohm R.A."/>
            <person name="Barry K.W."/>
            <person name="Spatafora J."/>
            <person name="Grigoriev I.V."/>
            <person name="Martin F.M."/>
            <person name="Pujade-Renaud V."/>
        </authorList>
    </citation>
    <scope>NUCLEOTIDE SEQUENCE [LARGE SCALE GENOMIC DNA]</scope>
    <source>
        <strain evidence="2 3">Philippines</strain>
    </source>
</reference>
<accession>A0A2T2PDT6</accession>
<organism evidence="2 3">
    <name type="scientific">Corynespora cassiicola Philippines</name>
    <dbReference type="NCBI Taxonomy" id="1448308"/>
    <lineage>
        <taxon>Eukaryota</taxon>
        <taxon>Fungi</taxon>
        <taxon>Dikarya</taxon>
        <taxon>Ascomycota</taxon>
        <taxon>Pezizomycotina</taxon>
        <taxon>Dothideomycetes</taxon>
        <taxon>Pleosporomycetidae</taxon>
        <taxon>Pleosporales</taxon>
        <taxon>Corynesporascaceae</taxon>
        <taxon>Corynespora</taxon>
    </lineage>
</organism>
<feature type="compositionally biased region" description="Basic and acidic residues" evidence="1">
    <location>
        <begin position="8"/>
        <end position="26"/>
    </location>
</feature>
<name>A0A2T2PDT6_CORCC</name>
<dbReference type="Proteomes" id="UP000240883">
    <property type="component" value="Unassembled WGS sequence"/>
</dbReference>
<keyword evidence="3" id="KW-1185">Reference proteome</keyword>
<sequence>MAECAAKSSKEQAVRARAAAEPDSADRGPPADFTRPPAAFHSHHPPTPPGCTARGEQTDIGLLSVSALCCICRPRVHPMRAPQCMLIAGLCQHLVRHPNQPPLETRQRTQSHGPLPGSMPSICGLCFLRECPS</sequence>
<evidence type="ECO:0000313" key="3">
    <source>
        <dbReference type="Proteomes" id="UP000240883"/>
    </source>
</evidence>